<keyword evidence="2" id="KW-1133">Transmembrane helix</keyword>
<keyword evidence="2" id="KW-0812">Transmembrane</keyword>
<dbReference type="RefSeq" id="XP_055879621.1">
    <property type="nucleotide sequence ID" value="XM_056023646.1"/>
</dbReference>
<keyword evidence="2" id="KW-0472">Membrane</keyword>
<dbReference type="Proteomes" id="UP001165740">
    <property type="component" value="Chromosome 3"/>
</dbReference>
<evidence type="ECO:0000256" key="1">
    <source>
        <dbReference type="ARBA" id="ARBA00023157"/>
    </source>
</evidence>
<keyword evidence="3" id="KW-1185">Reference proteome</keyword>
<protein>
    <submittedName>
        <fullName evidence="4 5">Uncharacterized protein LOC129925142</fullName>
    </submittedName>
</protein>
<sequence>MTTLGCPSLKDTGLELSTLNTTVNTTVKLGCSKFGNRPTDSIVELTCLSTGNWSHSIPTCEWSWDLNTNEKVIFGTSVAAGAFIIVILVAILVAYFCCYKKKLNNNEEKLYESSYHGSSPRNGYDGPYSERDSYPVTYLAYQDINDGKYDGYVNTGTLDKPWLGYIPRPKVTGANLYN</sequence>
<dbReference type="OrthoDB" id="547680at2759"/>
<dbReference type="RefSeq" id="XP_055879620.1">
    <property type="nucleotide sequence ID" value="XM_056023645.1"/>
</dbReference>
<dbReference type="OMA" id="CCYKKRK"/>
<evidence type="ECO:0000313" key="6">
    <source>
        <dbReference type="RefSeq" id="XP_055879621.1"/>
    </source>
</evidence>
<evidence type="ECO:0000313" key="4">
    <source>
        <dbReference type="RefSeq" id="XP_055879618.1"/>
    </source>
</evidence>
<dbReference type="RefSeq" id="XP_055879618.1">
    <property type="nucleotide sequence ID" value="XM_056023643.1"/>
</dbReference>
<dbReference type="InterPro" id="IPR035976">
    <property type="entry name" value="Sushi/SCR/CCP_sf"/>
</dbReference>
<name>A0A9W2ZXF3_BIOGL</name>
<reference evidence="4 5" key="1">
    <citation type="submission" date="2025-04" db="UniProtKB">
        <authorList>
            <consortium name="RefSeq"/>
        </authorList>
    </citation>
    <scope>IDENTIFICATION</scope>
</reference>
<evidence type="ECO:0000313" key="3">
    <source>
        <dbReference type="Proteomes" id="UP001165740"/>
    </source>
</evidence>
<dbReference type="SUPFAM" id="SSF57535">
    <property type="entry name" value="Complement control module/SCR domain"/>
    <property type="match status" value="1"/>
</dbReference>
<dbReference type="Gene3D" id="2.10.70.10">
    <property type="entry name" value="Complement Module, domain 1"/>
    <property type="match status" value="1"/>
</dbReference>
<evidence type="ECO:0000313" key="5">
    <source>
        <dbReference type="RefSeq" id="XP_055879620.1"/>
    </source>
</evidence>
<organism evidence="3 5">
    <name type="scientific">Biomphalaria glabrata</name>
    <name type="common">Bloodfluke planorb</name>
    <name type="synonym">Freshwater snail</name>
    <dbReference type="NCBI Taxonomy" id="6526"/>
    <lineage>
        <taxon>Eukaryota</taxon>
        <taxon>Metazoa</taxon>
        <taxon>Spiralia</taxon>
        <taxon>Lophotrochozoa</taxon>
        <taxon>Mollusca</taxon>
        <taxon>Gastropoda</taxon>
        <taxon>Heterobranchia</taxon>
        <taxon>Euthyneura</taxon>
        <taxon>Panpulmonata</taxon>
        <taxon>Hygrophila</taxon>
        <taxon>Lymnaeoidea</taxon>
        <taxon>Planorbidae</taxon>
        <taxon>Biomphalaria</taxon>
    </lineage>
</organism>
<dbReference type="AlphaFoldDB" id="A0A9W2ZXF3"/>
<gene>
    <name evidence="4 5 6" type="primary">LOC129925142</name>
</gene>
<feature type="transmembrane region" description="Helical" evidence="2">
    <location>
        <begin position="72"/>
        <end position="99"/>
    </location>
</feature>
<evidence type="ECO:0000256" key="2">
    <source>
        <dbReference type="SAM" id="Phobius"/>
    </source>
</evidence>
<keyword evidence="1" id="KW-1015">Disulfide bond</keyword>
<accession>A0A9W2ZXF3</accession>
<dbReference type="GeneID" id="129925142"/>
<proteinExistence type="predicted"/>